<evidence type="ECO:0000313" key="3">
    <source>
        <dbReference type="EMBL" id="PVZ68260.1"/>
    </source>
</evidence>
<dbReference type="Proteomes" id="UP000244906">
    <property type="component" value="Unassembled WGS sequence"/>
</dbReference>
<keyword evidence="1" id="KW-0472">Membrane</keyword>
<accession>A0A2V1H0Z8</accession>
<comment type="caution">
    <text evidence="3">The sequence shown here is derived from an EMBL/GenBank/DDBJ whole genome shotgun (WGS) entry which is preliminary data.</text>
</comment>
<reference evidence="3 4" key="1">
    <citation type="submission" date="2018-04" db="EMBL/GenBank/DDBJ databases">
        <title>Thalassorhabdus spongiae gen. nov., sp. nov., isolated from a marine sponge in South-West Iceland.</title>
        <authorList>
            <person name="Knobloch S."/>
            <person name="Daussin A."/>
            <person name="Johannsson R."/>
            <person name="Marteinsson V.T."/>
        </authorList>
    </citation>
    <scope>NUCLEOTIDE SEQUENCE [LARGE SCALE GENOMIC DNA]</scope>
    <source>
        <strain evidence="3 4">Hp12</strain>
    </source>
</reference>
<dbReference type="Pfam" id="PF01882">
    <property type="entry name" value="DUF58"/>
    <property type="match status" value="1"/>
</dbReference>
<dbReference type="InterPro" id="IPR036465">
    <property type="entry name" value="vWFA_dom_sf"/>
</dbReference>
<gene>
    <name evidence="3" type="ORF">DC094_13280</name>
</gene>
<dbReference type="SUPFAM" id="SSF53300">
    <property type="entry name" value="vWA-like"/>
    <property type="match status" value="1"/>
</dbReference>
<keyword evidence="1" id="KW-1133">Transmembrane helix</keyword>
<dbReference type="OrthoDB" id="9812729at2"/>
<evidence type="ECO:0000259" key="2">
    <source>
        <dbReference type="Pfam" id="PF01882"/>
    </source>
</evidence>
<evidence type="ECO:0000256" key="1">
    <source>
        <dbReference type="SAM" id="Phobius"/>
    </source>
</evidence>
<feature type="transmembrane region" description="Helical" evidence="1">
    <location>
        <begin position="30"/>
        <end position="50"/>
    </location>
</feature>
<dbReference type="AlphaFoldDB" id="A0A2V1H0Z8"/>
<dbReference type="EMBL" id="QDDL01000005">
    <property type="protein sequence ID" value="PVZ68260.1"/>
    <property type="molecule type" value="Genomic_DNA"/>
</dbReference>
<evidence type="ECO:0000313" key="4">
    <source>
        <dbReference type="Proteomes" id="UP000244906"/>
    </source>
</evidence>
<dbReference type="InterPro" id="IPR002881">
    <property type="entry name" value="DUF58"/>
</dbReference>
<organism evidence="3 4">
    <name type="scientific">Pelagibaculum spongiae</name>
    <dbReference type="NCBI Taxonomy" id="2080658"/>
    <lineage>
        <taxon>Bacteria</taxon>
        <taxon>Pseudomonadati</taxon>
        <taxon>Pseudomonadota</taxon>
        <taxon>Gammaproteobacteria</taxon>
        <taxon>Oceanospirillales</taxon>
        <taxon>Pelagibaculum</taxon>
    </lineage>
</organism>
<keyword evidence="4" id="KW-1185">Reference proteome</keyword>
<name>A0A2V1H0Z8_9GAMM</name>
<keyword evidence="1" id="KW-0812">Transmembrane</keyword>
<dbReference type="PANTHER" id="PTHR33608">
    <property type="entry name" value="BLL2464 PROTEIN"/>
    <property type="match status" value="1"/>
</dbReference>
<feature type="transmembrane region" description="Helical" evidence="1">
    <location>
        <begin position="7"/>
        <end position="24"/>
    </location>
</feature>
<dbReference type="RefSeq" id="WP_116687588.1">
    <property type="nucleotide sequence ID" value="NZ_CAWNYD010000005.1"/>
</dbReference>
<dbReference type="PANTHER" id="PTHR33608:SF3">
    <property type="entry name" value="SLR2013 PROTEIN"/>
    <property type="match status" value="1"/>
</dbReference>
<protein>
    <submittedName>
        <fullName evidence="3">DUF58 domain-containing protein</fullName>
    </submittedName>
</protein>
<feature type="domain" description="DUF58" evidence="2">
    <location>
        <begin position="197"/>
        <end position="391"/>
    </location>
</feature>
<sequence>MIPSNTLYVWLGILLLIGLGQAHFGLDPIFWWASLASGIVLALIDAAMGYRRPAIIADRDLPQSLALGIWSKVGLELRNPAKKTERLVLFDHFPASCHSDDFPIEINLPPKHRFQQGYSLKPNQRGDAGFGSLQIRRMSPLRFWWLNEYAAHPETVRVYPDFSSVSHLAKLAGNFTQQRLGVHQRRRRGEGVDFRQLREYRRGDSLRQLDWKATSRHRKLISREYQEERDQNVILLLDCGRRMRTLHKSPIMGKNGSETSVLSHFDHALNSLLLLADVALRQGDAVGMQAYAGHNRWLAPEKGRQHLNTLLNQVYDLDATTQSPDIDQAVESLLQRQNKRSLVVVLSCLRGEDGDSTINALNQLARKHVVLLANLREAALETPKTAPATLESAAGWAAAEQISLERENLSRQLSGYNLVCMDTSPSELAGALVNGYLDLKRSGRI</sequence>
<proteinExistence type="predicted"/>